<sequence length="313" mass="36779">MDRHVYIRQLRGHIGLFDEQIERISEKIAYGRIACELRSKRMYSTKKGNQENHYRNLNLGPNAKLREIKRSFKKLSMKLHPDKLQSQKLSEEDMERKKEDYLRIKRSYEVLCDPAARRAYDRTLAVEQARTAQQEAALRARGAPGYHYTRYGARNYERTPDFNRERYFKWNMANEQRMRERKITQCGDLFHHDLNNIDLSMGVRKDLRRFSRQSDEDARRREMRFLRRLALTVVGLMALWELTLGQAWDANGTKPAKNISKHKNNSNQERAYRQYGNNDYSSMIIANALGGGKGVTQKEQKIELKAAENGQGS</sequence>
<dbReference type="CDD" id="cd06257">
    <property type="entry name" value="DnaJ"/>
    <property type="match status" value="1"/>
</dbReference>
<evidence type="ECO:0000313" key="3">
    <source>
        <dbReference type="Proteomes" id="UP000568158"/>
    </source>
</evidence>
<dbReference type="PANTHER" id="PTHR45286">
    <property type="entry name" value="CHAPERONE DNAJ-DOMAIN SUPERFAMILY PROTEIN"/>
    <property type="match status" value="1"/>
</dbReference>
<evidence type="ECO:0000313" key="2">
    <source>
        <dbReference type="EMBL" id="KAF6007181.1"/>
    </source>
</evidence>
<protein>
    <recommendedName>
        <fullName evidence="1">J domain-containing protein</fullName>
    </recommendedName>
</protein>
<accession>A0A8H6B8Q8</accession>
<comment type="caution">
    <text evidence="2">The sequence shown here is derived from an EMBL/GenBank/DDBJ whole genome shotgun (WGS) entry which is preliminary data.</text>
</comment>
<dbReference type="SMART" id="SM00271">
    <property type="entry name" value="DnaJ"/>
    <property type="match status" value="1"/>
</dbReference>
<dbReference type="InterPro" id="IPR001623">
    <property type="entry name" value="DnaJ_domain"/>
</dbReference>
<evidence type="ECO:0000259" key="1">
    <source>
        <dbReference type="PROSITE" id="PS50076"/>
    </source>
</evidence>
<dbReference type="Proteomes" id="UP000568158">
    <property type="component" value="Unassembled WGS sequence"/>
</dbReference>
<dbReference type="SUPFAM" id="SSF46565">
    <property type="entry name" value="Chaperone J-domain"/>
    <property type="match status" value="1"/>
</dbReference>
<dbReference type="AlphaFoldDB" id="A0A8H6B8Q8"/>
<dbReference type="PRINTS" id="PR00625">
    <property type="entry name" value="JDOMAIN"/>
</dbReference>
<dbReference type="InterPro" id="IPR036869">
    <property type="entry name" value="J_dom_sf"/>
</dbReference>
<feature type="domain" description="J" evidence="1">
    <location>
        <begin position="52"/>
        <end position="124"/>
    </location>
</feature>
<gene>
    <name evidence="2" type="ORF">HII12_004701</name>
</gene>
<proteinExistence type="predicted"/>
<dbReference type="EMBL" id="JABCYN010000043">
    <property type="protein sequence ID" value="KAF6007181.1"/>
    <property type="molecule type" value="Genomic_DNA"/>
</dbReference>
<dbReference type="Gene3D" id="1.10.287.110">
    <property type="entry name" value="DnaJ domain"/>
    <property type="match status" value="1"/>
</dbReference>
<dbReference type="Pfam" id="PF00226">
    <property type="entry name" value="DnaJ"/>
    <property type="match status" value="1"/>
</dbReference>
<dbReference type="PANTHER" id="PTHR45286:SF1">
    <property type="entry name" value="CHAPERONE DNAJ-DOMAIN SUPERFAMILY PROTEIN"/>
    <property type="match status" value="1"/>
</dbReference>
<dbReference type="PROSITE" id="PS50076">
    <property type="entry name" value="DNAJ_2"/>
    <property type="match status" value="1"/>
</dbReference>
<name>A0A8H6B8Q8_DEKBR</name>
<organism evidence="2 3">
    <name type="scientific">Dekkera bruxellensis</name>
    <name type="common">Brettanomyces custersii</name>
    <dbReference type="NCBI Taxonomy" id="5007"/>
    <lineage>
        <taxon>Eukaryota</taxon>
        <taxon>Fungi</taxon>
        <taxon>Dikarya</taxon>
        <taxon>Ascomycota</taxon>
        <taxon>Saccharomycotina</taxon>
        <taxon>Pichiomycetes</taxon>
        <taxon>Pichiales</taxon>
        <taxon>Pichiaceae</taxon>
        <taxon>Brettanomyces</taxon>
    </lineage>
</organism>
<reference evidence="2 3" key="1">
    <citation type="journal article" date="2020" name="Appl. Microbiol. Biotechnol.">
        <title>Targeted gene deletion in Brettanomyces bruxellensis with an expression-free CRISPR-Cas9 system.</title>
        <authorList>
            <person name="Varela C."/>
            <person name="Bartel C."/>
            <person name="Onetto C."/>
            <person name="Borneman A."/>
        </authorList>
    </citation>
    <scope>NUCLEOTIDE SEQUENCE [LARGE SCALE GENOMIC DNA]</scope>
    <source>
        <strain evidence="2 3">AWRI1613</strain>
    </source>
</reference>